<keyword evidence="8" id="KW-0119">Carbohydrate metabolism</keyword>
<keyword evidence="6" id="KW-0067">ATP-binding</keyword>
<evidence type="ECO:0000313" key="13">
    <source>
        <dbReference type="Proteomes" id="UP000549394"/>
    </source>
</evidence>
<dbReference type="PROSITE" id="PS00627">
    <property type="entry name" value="GHMP_KINASES_ATP"/>
    <property type="match status" value="1"/>
</dbReference>
<dbReference type="Pfam" id="PF10509">
    <property type="entry name" value="GalKase_gal_bdg"/>
    <property type="match status" value="1"/>
</dbReference>
<evidence type="ECO:0000256" key="1">
    <source>
        <dbReference type="ARBA" id="ARBA00006566"/>
    </source>
</evidence>
<dbReference type="FunFam" id="3.30.70.890:FF:000001">
    <property type="entry name" value="Galactokinase"/>
    <property type="match status" value="1"/>
</dbReference>
<organism evidence="12 13">
    <name type="scientific">Dimorphilus gyrociliatus</name>
    <dbReference type="NCBI Taxonomy" id="2664684"/>
    <lineage>
        <taxon>Eukaryota</taxon>
        <taxon>Metazoa</taxon>
        <taxon>Spiralia</taxon>
        <taxon>Lophotrochozoa</taxon>
        <taxon>Annelida</taxon>
        <taxon>Polychaeta</taxon>
        <taxon>Polychaeta incertae sedis</taxon>
        <taxon>Dinophilidae</taxon>
        <taxon>Dimorphilus</taxon>
    </lineage>
</organism>
<dbReference type="Gene3D" id="3.30.230.10">
    <property type="match status" value="1"/>
</dbReference>
<dbReference type="InterPro" id="IPR006206">
    <property type="entry name" value="Mevalonate/galactokinase"/>
</dbReference>
<dbReference type="InterPro" id="IPR019741">
    <property type="entry name" value="Galactokinase_CS"/>
</dbReference>
<keyword evidence="13" id="KW-1185">Reference proteome</keyword>
<dbReference type="PRINTS" id="PR00473">
    <property type="entry name" value="GALCTOKINASE"/>
</dbReference>
<dbReference type="PIRSF" id="PIRSF000530">
    <property type="entry name" value="Galactokinase"/>
    <property type="match status" value="1"/>
</dbReference>
<proteinExistence type="inferred from homology"/>
<evidence type="ECO:0000259" key="9">
    <source>
        <dbReference type="Pfam" id="PF00288"/>
    </source>
</evidence>
<dbReference type="InterPro" id="IPR000705">
    <property type="entry name" value="Galactokinase"/>
</dbReference>
<keyword evidence="3" id="KW-0479">Metal-binding</keyword>
<dbReference type="InterPro" id="IPR020568">
    <property type="entry name" value="Ribosomal_Su5_D2-typ_SF"/>
</dbReference>
<dbReference type="SUPFAM" id="SSF54211">
    <property type="entry name" value="Ribosomal protein S5 domain 2-like"/>
    <property type="match status" value="1"/>
</dbReference>
<dbReference type="EMBL" id="CAJFCJ010000029">
    <property type="protein sequence ID" value="CAD5125785.1"/>
    <property type="molecule type" value="Genomic_DNA"/>
</dbReference>
<evidence type="ECO:0000256" key="2">
    <source>
        <dbReference type="ARBA" id="ARBA00022679"/>
    </source>
</evidence>
<evidence type="ECO:0000256" key="8">
    <source>
        <dbReference type="ARBA" id="ARBA00023277"/>
    </source>
</evidence>
<sequence length="394" mass="43245">MAETTPTFEDLVKQAKDLFKTSFDEEATHGGSAPGRVNLIGEHTDYNDGFVLPMALPLRTVIVGKPSKNCQCTIVTSAVSIDGPLRTTFHLPSDEFILEPGSPKWANYVKGVVAHFDGQLLPFNAAIVSSVPLGGGLSSSASLEVATYCFLKSLIGETNLDRPKVAEICQKAEHTFPNMPCGVMDQTISVLGEEGYALLLDCRSLETFKVPLIDPNTAVLIINSNVRHILTGSEYPERRQQCYSAADKLDVKSLRDATIMELESKKEKMSELEYNRAHHVITENDRCLKAKMCLEKGDLISFGKLMYQSHESLRDKFQVSCSEIDQLVDIVSTIKGVYGTRMTGGGFGGCTVTLCESKVVSDIIKKVKSEFDANERKATFYVVSPSYGAEVLNF</sequence>
<comment type="caution">
    <text evidence="12">The sequence shown here is derived from an EMBL/GenBank/DDBJ whole genome shotgun (WGS) entry which is preliminary data.</text>
</comment>
<evidence type="ECO:0000256" key="6">
    <source>
        <dbReference type="ARBA" id="ARBA00022840"/>
    </source>
</evidence>
<dbReference type="GO" id="GO:0006012">
    <property type="term" value="P:galactose metabolic process"/>
    <property type="evidence" value="ECO:0007669"/>
    <property type="project" value="InterPro"/>
</dbReference>
<feature type="domain" description="GHMP kinase N-terminal" evidence="9">
    <location>
        <begin position="107"/>
        <end position="192"/>
    </location>
</feature>
<gene>
    <name evidence="12" type="ORF">DGYR_LOCUS13105</name>
</gene>
<comment type="similarity">
    <text evidence="1">Belongs to the GHMP kinase family. GalK subfamily.</text>
</comment>
<dbReference type="GO" id="GO:0004335">
    <property type="term" value="F:galactokinase activity"/>
    <property type="evidence" value="ECO:0007669"/>
    <property type="project" value="InterPro"/>
</dbReference>
<dbReference type="GO" id="GO:0046872">
    <property type="term" value="F:metal ion binding"/>
    <property type="evidence" value="ECO:0007669"/>
    <property type="project" value="UniProtKB-KW"/>
</dbReference>
<dbReference type="PRINTS" id="PR00959">
    <property type="entry name" value="MEVGALKINASE"/>
</dbReference>
<evidence type="ECO:0000256" key="4">
    <source>
        <dbReference type="ARBA" id="ARBA00022741"/>
    </source>
</evidence>
<dbReference type="Pfam" id="PF00288">
    <property type="entry name" value="GHMP_kinases_N"/>
    <property type="match status" value="1"/>
</dbReference>
<dbReference type="InterPro" id="IPR019539">
    <property type="entry name" value="GalKase_N"/>
</dbReference>
<reference evidence="12 13" key="1">
    <citation type="submission" date="2020-08" db="EMBL/GenBank/DDBJ databases">
        <authorList>
            <person name="Hejnol A."/>
        </authorList>
    </citation>
    <scope>NUCLEOTIDE SEQUENCE [LARGE SCALE GENOMIC DNA]</scope>
</reference>
<keyword evidence="2" id="KW-0808">Transferase</keyword>
<dbReference type="InterPro" id="IPR013750">
    <property type="entry name" value="GHMP_kinase_C_dom"/>
</dbReference>
<dbReference type="InterPro" id="IPR006204">
    <property type="entry name" value="GHMP_kinase_N_dom"/>
</dbReference>
<protein>
    <submittedName>
        <fullName evidence="12">DgyrCDS13997</fullName>
    </submittedName>
</protein>
<dbReference type="SUPFAM" id="SSF55060">
    <property type="entry name" value="GHMP Kinase, C-terminal domain"/>
    <property type="match status" value="1"/>
</dbReference>
<evidence type="ECO:0000256" key="7">
    <source>
        <dbReference type="ARBA" id="ARBA00022842"/>
    </source>
</evidence>
<dbReference type="Proteomes" id="UP000549394">
    <property type="component" value="Unassembled WGS sequence"/>
</dbReference>
<keyword evidence="5" id="KW-0418">Kinase</keyword>
<dbReference type="PROSITE" id="PS00106">
    <property type="entry name" value="GALACTOKINASE"/>
    <property type="match status" value="1"/>
</dbReference>
<evidence type="ECO:0000256" key="3">
    <source>
        <dbReference type="ARBA" id="ARBA00022723"/>
    </source>
</evidence>
<feature type="domain" description="Galactokinase N-terminal" evidence="11">
    <location>
        <begin position="18"/>
        <end position="66"/>
    </location>
</feature>
<keyword evidence="7" id="KW-0460">Magnesium</keyword>
<evidence type="ECO:0000259" key="10">
    <source>
        <dbReference type="Pfam" id="PF08544"/>
    </source>
</evidence>
<dbReference type="NCBIfam" id="TIGR00131">
    <property type="entry name" value="gal_kin"/>
    <property type="match status" value="1"/>
</dbReference>
<dbReference type="InterPro" id="IPR006203">
    <property type="entry name" value="GHMP_knse_ATP-bd_CS"/>
</dbReference>
<dbReference type="Gene3D" id="3.30.70.890">
    <property type="entry name" value="GHMP kinase, C-terminal domain"/>
    <property type="match status" value="1"/>
</dbReference>
<accession>A0A7I8WC84</accession>
<dbReference type="PANTHER" id="PTHR10457:SF7">
    <property type="entry name" value="GALACTOKINASE-RELATED"/>
    <property type="match status" value="1"/>
</dbReference>
<name>A0A7I8WC84_9ANNE</name>
<dbReference type="GO" id="GO:0005829">
    <property type="term" value="C:cytosol"/>
    <property type="evidence" value="ECO:0007669"/>
    <property type="project" value="TreeGrafter"/>
</dbReference>
<dbReference type="OrthoDB" id="275179at2759"/>
<evidence type="ECO:0000313" key="12">
    <source>
        <dbReference type="EMBL" id="CAD5125785.1"/>
    </source>
</evidence>
<evidence type="ECO:0000256" key="5">
    <source>
        <dbReference type="ARBA" id="ARBA00022777"/>
    </source>
</evidence>
<keyword evidence="4" id="KW-0547">Nucleotide-binding</keyword>
<feature type="domain" description="GHMP kinase C-terminal" evidence="10">
    <location>
        <begin position="294"/>
        <end position="371"/>
    </location>
</feature>
<dbReference type="FunFam" id="3.30.230.10:FF:000040">
    <property type="entry name" value="Galactokinase 1"/>
    <property type="match status" value="1"/>
</dbReference>
<dbReference type="Pfam" id="PF08544">
    <property type="entry name" value="GHMP_kinases_C"/>
    <property type="match status" value="1"/>
</dbReference>
<dbReference type="GO" id="GO:0005524">
    <property type="term" value="F:ATP binding"/>
    <property type="evidence" value="ECO:0007669"/>
    <property type="project" value="UniProtKB-KW"/>
</dbReference>
<dbReference type="InterPro" id="IPR014721">
    <property type="entry name" value="Ribsml_uS5_D2-typ_fold_subgr"/>
</dbReference>
<evidence type="ECO:0000259" key="11">
    <source>
        <dbReference type="Pfam" id="PF10509"/>
    </source>
</evidence>
<dbReference type="InterPro" id="IPR036554">
    <property type="entry name" value="GHMP_kinase_C_sf"/>
</dbReference>
<dbReference type="AlphaFoldDB" id="A0A7I8WC84"/>
<dbReference type="PANTHER" id="PTHR10457">
    <property type="entry name" value="MEVALONATE KINASE/GALACTOKINASE"/>
    <property type="match status" value="1"/>
</dbReference>